<evidence type="ECO:0000313" key="2">
    <source>
        <dbReference type="EMBL" id="MBD3866947.1"/>
    </source>
</evidence>
<sequence length="145" mass="16131">MTPRFRAAFDGGSRGNPGIAAWGVAVLDEDHRCLEGYAGGLGKATNNVAEYNGLIEALDLALERGAEDVALFSDSQLIVRQINGQYKVRHPDMIPLYRAAKKRITKLALFRLEHVRRENNKDADRMVNLALDQGAEKSVRIHEVF</sequence>
<dbReference type="PROSITE" id="PS50879">
    <property type="entry name" value="RNASE_H_1"/>
    <property type="match status" value="1"/>
</dbReference>
<dbReference type="GO" id="GO:0004523">
    <property type="term" value="F:RNA-DNA hybrid ribonuclease activity"/>
    <property type="evidence" value="ECO:0007669"/>
    <property type="project" value="InterPro"/>
</dbReference>
<evidence type="ECO:0000313" key="3">
    <source>
        <dbReference type="Proteomes" id="UP000648239"/>
    </source>
</evidence>
<dbReference type="InterPro" id="IPR012337">
    <property type="entry name" value="RNaseH-like_sf"/>
</dbReference>
<accession>A0A8J6XY74</accession>
<dbReference type="EMBL" id="JACXWD010000004">
    <property type="protein sequence ID" value="MBD3866947.1"/>
    <property type="molecule type" value="Genomic_DNA"/>
</dbReference>
<comment type="caution">
    <text evidence="2">The sequence shown here is derived from an EMBL/GenBank/DDBJ whole genome shotgun (WGS) entry which is preliminary data.</text>
</comment>
<dbReference type="SUPFAM" id="SSF53098">
    <property type="entry name" value="Ribonuclease H-like"/>
    <property type="match status" value="1"/>
</dbReference>
<protein>
    <submittedName>
        <fullName evidence="2">Ribonuclease HI family protein</fullName>
    </submittedName>
</protein>
<reference evidence="2 3" key="1">
    <citation type="submission" date="2020-08" db="EMBL/GenBank/DDBJ databases">
        <title>Acidobacteriota in marine sediments use diverse sulfur dissimilation pathways.</title>
        <authorList>
            <person name="Wasmund K."/>
        </authorList>
    </citation>
    <scope>NUCLEOTIDE SEQUENCE [LARGE SCALE GENOMIC DNA]</scope>
    <source>
        <strain evidence="2">MAG AM4</strain>
    </source>
</reference>
<dbReference type="PANTHER" id="PTHR46387:SF2">
    <property type="entry name" value="RIBONUCLEASE HI"/>
    <property type="match status" value="1"/>
</dbReference>
<proteinExistence type="predicted"/>
<evidence type="ECO:0000259" key="1">
    <source>
        <dbReference type="PROSITE" id="PS50879"/>
    </source>
</evidence>
<gene>
    <name evidence="2" type="ORF">IFK94_02390</name>
</gene>
<dbReference type="GO" id="GO:0003676">
    <property type="term" value="F:nucleic acid binding"/>
    <property type="evidence" value="ECO:0007669"/>
    <property type="project" value="InterPro"/>
</dbReference>
<dbReference type="InterPro" id="IPR002156">
    <property type="entry name" value="RNaseH_domain"/>
</dbReference>
<dbReference type="PANTHER" id="PTHR46387">
    <property type="entry name" value="POLYNUCLEOTIDYL TRANSFERASE, RIBONUCLEASE H-LIKE SUPERFAMILY PROTEIN"/>
    <property type="match status" value="1"/>
</dbReference>
<dbReference type="Gene3D" id="3.30.420.10">
    <property type="entry name" value="Ribonuclease H-like superfamily/Ribonuclease H"/>
    <property type="match status" value="1"/>
</dbReference>
<dbReference type="Proteomes" id="UP000648239">
    <property type="component" value="Unassembled WGS sequence"/>
</dbReference>
<organism evidence="2 3">
    <name type="scientific">Candidatus Polarisedimenticola svalbardensis</name>
    <dbReference type="NCBI Taxonomy" id="2886004"/>
    <lineage>
        <taxon>Bacteria</taxon>
        <taxon>Pseudomonadati</taxon>
        <taxon>Acidobacteriota</taxon>
        <taxon>Candidatus Polarisedimenticolia</taxon>
        <taxon>Candidatus Polarisedimenticolales</taxon>
        <taxon>Candidatus Polarisedimenticolaceae</taxon>
        <taxon>Candidatus Polarisedimenticola</taxon>
    </lineage>
</organism>
<name>A0A8J6XY74_9BACT</name>
<dbReference type="InterPro" id="IPR036397">
    <property type="entry name" value="RNaseH_sf"/>
</dbReference>
<dbReference type="Pfam" id="PF13456">
    <property type="entry name" value="RVT_3"/>
    <property type="match status" value="1"/>
</dbReference>
<dbReference type="CDD" id="cd09279">
    <property type="entry name" value="RNase_HI_like"/>
    <property type="match status" value="1"/>
</dbReference>
<feature type="domain" description="RNase H type-1" evidence="1">
    <location>
        <begin position="1"/>
        <end position="132"/>
    </location>
</feature>
<dbReference type="AlphaFoldDB" id="A0A8J6XY74"/>